<evidence type="ECO:0000313" key="2">
    <source>
        <dbReference type="EMBL" id="GBM03652.1"/>
    </source>
</evidence>
<accession>A0A4Y2CGU6</accession>
<dbReference type="AlphaFoldDB" id="A0A4Y2CGU6"/>
<dbReference type="EMBL" id="BGPR01086506">
    <property type="protein sequence ID" value="GBM03652.1"/>
    <property type="molecule type" value="Genomic_DNA"/>
</dbReference>
<dbReference type="OrthoDB" id="6445926at2759"/>
<evidence type="ECO:0000313" key="3">
    <source>
        <dbReference type="Proteomes" id="UP000499080"/>
    </source>
</evidence>
<feature type="region of interest" description="Disordered" evidence="1">
    <location>
        <begin position="1"/>
        <end position="21"/>
    </location>
</feature>
<organism evidence="2 3">
    <name type="scientific">Araneus ventricosus</name>
    <name type="common">Orbweaver spider</name>
    <name type="synonym">Epeira ventricosa</name>
    <dbReference type="NCBI Taxonomy" id="182803"/>
    <lineage>
        <taxon>Eukaryota</taxon>
        <taxon>Metazoa</taxon>
        <taxon>Ecdysozoa</taxon>
        <taxon>Arthropoda</taxon>
        <taxon>Chelicerata</taxon>
        <taxon>Arachnida</taxon>
        <taxon>Araneae</taxon>
        <taxon>Araneomorphae</taxon>
        <taxon>Entelegynae</taxon>
        <taxon>Araneoidea</taxon>
        <taxon>Araneidae</taxon>
        <taxon>Araneus</taxon>
    </lineage>
</organism>
<name>A0A4Y2CGU6_ARAVE</name>
<dbReference type="Proteomes" id="UP000499080">
    <property type="component" value="Unassembled WGS sequence"/>
</dbReference>
<proteinExistence type="predicted"/>
<gene>
    <name evidence="2" type="ORF">AVEN_183080_1</name>
</gene>
<protein>
    <submittedName>
        <fullName evidence="2">Uncharacterized protein</fullName>
    </submittedName>
</protein>
<keyword evidence="3" id="KW-1185">Reference proteome</keyword>
<reference evidence="2 3" key="1">
    <citation type="journal article" date="2019" name="Sci. Rep.">
        <title>Orb-weaving spider Araneus ventricosus genome elucidates the spidroin gene catalogue.</title>
        <authorList>
            <person name="Kono N."/>
            <person name="Nakamura H."/>
            <person name="Ohtoshi R."/>
            <person name="Moran D.A.P."/>
            <person name="Shinohara A."/>
            <person name="Yoshida Y."/>
            <person name="Fujiwara M."/>
            <person name="Mori M."/>
            <person name="Tomita M."/>
            <person name="Arakawa K."/>
        </authorList>
    </citation>
    <scope>NUCLEOTIDE SEQUENCE [LARGE SCALE GENOMIC DNA]</scope>
</reference>
<evidence type="ECO:0000256" key="1">
    <source>
        <dbReference type="SAM" id="MobiDB-lite"/>
    </source>
</evidence>
<comment type="caution">
    <text evidence="2">The sequence shown here is derived from an EMBL/GenBank/DDBJ whole genome shotgun (WGS) entry which is preliminary data.</text>
</comment>
<sequence>MELESRNFTSKELHAARESQVADPCPNLVNLSDFTLKSFKEGEDLTRYFQEKLKIDRQLNLSTDMILEGLSDGLPVNLRQLLAINSPNNPTEWLITETKLIKI</sequence>